<dbReference type="Gene3D" id="3.40.50.300">
    <property type="entry name" value="P-loop containing nucleotide triphosphate hydrolases"/>
    <property type="match status" value="1"/>
</dbReference>
<dbReference type="Proteomes" id="UP000193560">
    <property type="component" value="Unassembled WGS sequence"/>
</dbReference>
<proteinExistence type="predicted"/>
<feature type="compositionally biased region" description="Pro residues" evidence="1">
    <location>
        <begin position="199"/>
        <end position="211"/>
    </location>
</feature>
<name>A0A1X2IW72_9FUNG</name>
<evidence type="ECO:0000256" key="1">
    <source>
        <dbReference type="SAM" id="MobiDB-lite"/>
    </source>
</evidence>
<dbReference type="EMBL" id="MCGE01000003">
    <property type="protein sequence ID" value="ORZ23309.1"/>
    <property type="molecule type" value="Genomic_DNA"/>
</dbReference>
<dbReference type="InterPro" id="IPR027417">
    <property type="entry name" value="P-loop_NTPase"/>
</dbReference>
<accession>A0A1X2IW72</accession>
<comment type="caution">
    <text evidence="2">The sequence shown here is derived from an EMBL/GenBank/DDBJ whole genome shotgun (WGS) entry which is preliminary data.</text>
</comment>
<protein>
    <recommendedName>
        <fullName evidence="4">AIG1-type G domain-containing protein</fullName>
    </recommendedName>
</protein>
<feature type="region of interest" description="Disordered" evidence="1">
    <location>
        <begin position="165"/>
        <end position="211"/>
    </location>
</feature>
<dbReference type="OrthoDB" id="8954335at2759"/>
<evidence type="ECO:0008006" key="4">
    <source>
        <dbReference type="Google" id="ProtNLM"/>
    </source>
</evidence>
<organism evidence="2 3">
    <name type="scientific">Absidia repens</name>
    <dbReference type="NCBI Taxonomy" id="90262"/>
    <lineage>
        <taxon>Eukaryota</taxon>
        <taxon>Fungi</taxon>
        <taxon>Fungi incertae sedis</taxon>
        <taxon>Mucoromycota</taxon>
        <taxon>Mucoromycotina</taxon>
        <taxon>Mucoromycetes</taxon>
        <taxon>Mucorales</taxon>
        <taxon>Cunninghamellaceae</taxon>
        <taxon>Absidia</taxon>
    </lineage>
</organism>
<gene>
    <name evidence="2" type="ORF">BCR42DRAFT_133300</name>
</gene>
<dbReference type="AlphaFoldDB" id="A0A1X2IW72"/>
<sequence length="211" mass="24135">MNHVVTVADTPGFADSAGRDFTVAIQDYIMDVSDRVGIDAFLLVFQLKSQQVMSILKAFAELMKDMEPNNWWDHVILVFTRVDYTTEPQKLIQTKRYITQTLREEIKTTFGLETPPPAVFVSSKVHQCPLLFGKECDCVEVKFYQNERMRILKETIAKCGEGGRWRATNKKKPEPTEAAEDEQREQQPPVPVHSYPYSSPHPPQPPAHNNN</sequence>
<reference evidence="2 3" key="1">
    <citation type="submission" date="2016-07" db="EMBL/GenBank/DDBJ databases">
        <title>Pervasive Adenine N6-methylation of Active Genes in Fungi.</title>
        <authorList>
            <consortium name="DOE Joint Genome Institute"/>
            <person name="Mondo S.J."/>
            <person name="Dannebaum R.O."/>
            <person name="Kuo R.C."/>
            <person name="Labutti K."/>
            <person name="Haridas S."/>
            <person name="Kuo A."/>
            <person name="Salamov A."/>
            <person name="Ahrendt S.R."/>
            <person name="Lipzen A."/>
            <person name="Sullivan W."/>
            <person name="Andreopoulos W.B."/>
            <person name="Clum A."/>
            <person name="Lindquist E."/>
            <person name="Daum C."/>
            <person name="Ramamoorthy G.K."/>
            <person name="Gryganskyi A."/>
            <person name="Culley D."/>
            <person name="Magnuson J.K."/>
            <person name="James T.Y."/>
            <person name="O'Malley M.A."/>
            <person name="Stajich J.E."/>
            <person name="Spatafora J.W."/>
            <person name="Visel A."/>
            <person name="Grigoriev I.V."/>
        </authorList>
    </citation>
    <scope>NUCLEOTIDE SEQUENCE [LARGE SCALE GENOMIC DNA]</scope>
    <source>
        <strain evidence="2 3">NRRL 1336</strain>
    </source>
</reference>
<dbReference type="SUPFAM" id="SSF52540">
    <property type="entry name" value="P-loop containing nucleoside triphosphate hydrolases"/>
    <property type="match status" value="1"/>
</dbReference>
<evidence type="ECO:0000313" key="2">
    <source>
        <dbReference type="EMBL" id="ORZ23309.1"/>
    </source>
</evidence>
<evidence type="ECO:0000313" key="3">
    <source>
        <dbReference type="Proteomes" id="UP000193560"/>
    </source>
</evidence>
<keyword evidence="3" id="KW-1185">Reference proteome</keyword>